<reference evidence="2 3" key="1">
    <citation type="submission" date="2024-05" db="EMBL/GenBank/DDBJ databases">
        <authorList>
            <person name="Venkateswaran K."/>
        </authorList>
    </citation>
    <scope>NUCLEOTIDE SEQUENCE [LARGE SCALE GENOMIC DNA]</scope>
    <source>
        <strain evidence="2 3">179-C4-2-HS</strain>
    </source>
</reference>
<keyword evidence="1" id="KW-1133">Transmembrane helix</keyword>
<feature type="transmembrane region" description="Helical" evidence="1">
    <location>
        <begin position="41"/>
        <end position="58"/>
    </location>
</feature>
<evidence type="ECO:0008006" key="4">
    <source>
        <dbReference type="Google" id="ProtNLM"/>
    </source>
</evidence>
<accession>A0ABV4YRA4</accession>
<feature type="transmembrane region" description="Helical" evidence="1">
    <location>
        <begin position="120"/>
        <end position="139"/>
    </location>
</feature>
<evidence type="ECO:0000313" key="3">
    <source>
        <dbReference type="Proteomes" id="UP001241748"/>
    </source>
</evidence>
<keyword evidence="1" id="KW-0472">Membrane</keyword>
<proteinExistence type="predicted"/>
<evidence type="ECO:0000313" key="2">
    <source>
        <dbReference type="EMBL" id="MFB3167391.1"/>
    </source>
</evidence>
<organism evidence="2 3">
    <name type="scientific">Neobacillus driksii</name>
    <dbReference type="NCBI Taxonomy" id="3035913"/>
    <lineage>
        <taxon>Bacteria</taxon>
        <taxon>Bacillati</taxon>
        <taxon>Bacillota</taxon>
        <taxon>Bacilli</taxon>
        <taxon>Bacillales</taxon>
        <taxon>Bacillaceae</taxon>
        <taxon>Neobacillus</taxon>
    </lineage>
</organism>
<keyword evidence="1" id="KW-0812">Transmembrane</keyword>
<dbReference type="RefSeq" id="WP_306074926.1">
    <property type="nucleotide sequence ID" value="NZ_JAROBZ020000001.1"/>
</dbReference>
<feature type="transmembrane region" description="Helical" evidence="1">
    <location>
        <begin position="12"/>
        <end position="29"/>
    </location>
</feature>
<gene>
    <name evidence="2" type="ORF">P5G62_009740</name>
</gene>
<feature type="transmembrane region" description="Helical" evidence="1">
    <location>
        <begin position="95"/>
        <end position="114"/>
    </location>
</feature>
<keyword evidence="3" id="KW-1185">Reference proteome</keyword>
<comment type="caution">
    <text evidence="2">The sequence shown here is derived from an EMBL/GenBank/DDBJ whole genome shotgun (WGS) entry which is preliminary data.</text>
</comment>
<dbReference type="EMBL" id="JAROBZ020000001">
    <property type="protein sequence ID" value="MFB3167391.1"/>
    <property type="molecule type" value="Genomic_DNA"/>
</dbReference>
<dbReference type="Proteomes" id="UP001241748">
    <property type="component" value="Unassembled WGS sequence"/>
</dbReference>
<name>A0ABV4YRA4_9BACI</name>
<sequence length="145" mass="16859">MLQRFLRSPIGPMLIFVSMIGFFIISLLSNESSKLPVRYSFLLFVAFAFIWLVLIQLHNRKNLKQQIKALGVIPPEFREMDEGQQWLTFKACRNVYIYYSFALPVIAGICFALGNYKLVPLLSIGILGLGQYIVYWLTIRELNRY</sequence>
<protein>
    <recommendedName>
        <fullName evidence="4">DUF3169 family protein</fullName>
    </recommendedName>
</protein>
<evidence type="ECO:0000256" key="1">
    <source>
        <dbReference type="SAM" id="Phobius"/>
    </source>
</evidence>